<dbReference type="Gene3D" id="1.10.630.10">
    <property type="entry name" value="Cytochrome P450"/>
    <property type="match status" value="1"/>
</dbReference>
<evidence type="ECO:0000256" key="2">
    <source>
        <dbReference type="RuleBase" id="RU000461"/>
    </source>
</evidence>
<reference evidence="4" key="1">
    <citation type="journal article" date="2019" name="Int. J. Syst. Evol. Microbiol.">
        <title>The Global Catalogue of Microorganisms (GCM) 10K type strain sequencing project: providing services to taxonomists for standard genome sequencing and annotation.</title>
        <authorList>
            <consortium name="The Broad Institute Genomics Platform"/>
            <consortium name="The Broad Institute Genome Sequencing Center for Infectious Disease"/>
            <person name="Wu L."/>
            <person name="Ma J."/>
        </authorList>
    </citation>
    <scope>NUCLEOTIDE SEQUENCE [LARGE SCALE GENOMIC DNA]</scope>
    <source>
        <strain evidence="4">JCM 4805</strain>
    </source>
</reference>
<keyword evidence="2" id="KW-0503">Monooxygenase</keyword>
<dbReference type="PANTHER" id="PTHR46696">
    <property type="entry name" value="P450, PUTATIVE (EUROFUNG)-RELATED"/>
    <property type="match status" value="1"/>
</dbReference>
<dbReference type="PRINTS" id="PR00359">
    <property type="entry name" value="BP450"/>
</dbReference>
<comment type="caution">
    <text evidence="3">The sequence shown here is derived from an EMBL/GenBank/DDBJ whole genome shotgun (WGS) entry which is preliminary data.</text>
</comment>
<dbReference type="SUPFAM" id="SSF48264">
    <property type="entry name" value="Cytochrome P450"/>
    <property type="match status" value="1"/>
</dbReference>
<dbReference type="PANTHER" id="PTHR46696:SF6">
    <property type="entry name" value="P450, PUTATIVE (EUROFUNG)-RELATED"/>
    <property type="match status" value="1"/>
</dbReference>
<keyword evidence="2" id="KW-0349">Heme</keyword>
<keyword evidence="2" id="KW-0408">Iron</keyword>
<dbReference type="PRINTS" id="PR00385">
    <property type="entry name" value="P450"/>
</dbReference>
<dbReference type="InterPro" id="IPR017972">
    <property type="entry name" value="Cyt_P450_CS"/>
</dbReference>
<evidence type="ECO:0000313" key="3">
    <source>
        <dbReference type="EMBL" id="GAA0485511.1"/>
    </source>
</evidence>
<evidence type="ECO:0000313" key="4">
    <source>
        <dbReference type="Proteomes" id="UP001500909"/>
    </source>
</evidence>
<dbReference type="RefSeq" id="WP_052865153.1">
    <property type="nucleotide sequence ID" value="NZ_BAAABY010000044.1"/>
</dbReference>
<dbReference type="PROSITE" id="PS00086">
    <property type="entry name" value="CYTOCHROME_P450"/>
    <property type="match status" value="1"/>
</dbReference>
<protein>
    <submittedName>
        <fullName evidence="3">Cytochrome P450</fullName>
    </submittedName>
</protein>
<dbReference type="Pfam" id="PF00067">
    <property type="entry name" value="p450"/>
    <property type="match status" value="2"/>
</dbReference>
<proteinExistence type="inferred from homology"/>
<name>A0ABP3KR70_9ACTN</name>
<organism evidence="3 4">
    <name type="scientific">Streptomyces olivaceiscleroticus</name>
    <dbReference type="NCBI Taxonomy" id="68245"/>
    <lineage>
        <taxon>Bacteria</taxon>
        <taxon>Bacillati</taxon>
        <taxon>Actinomycetota</taxon>
        <taxon>Actinomycetes</taxon>
        <taxon>Kitasatosporales</taxon>
        <taxon>Streptomycetaceae</taxon>
        <taxon>Streptomyces</taxon>
    </lineage>
</organism>
<comment type="similarity">
    <text evidence="1 2">Belongs to the cytochrome P450 family.</text>
</comment>
<dbReference type="Proteomes" id="UP001500909">
    <property type="component" value="Unassembled WGS sequence"/>
</dbReference>
<keyword evidence="2" id="KW-0479">Metal-binding</keyword>
<dbReference type="EMBL" id="BAAABY010000044">
    <property type="protein sequence ID" value="GAA0485511.1"/>
    <property type="molecule type" value="Genomic_DNA"/>
</dbReference>
<dbReference type="InterPro" id="IPR002397">
    <property type="entry name" value="Cyt_P450_B"/>
</dbReference>
<keyword evidence="4" id="KW-1185">Reference proteome</keyword>
<evidence type="ECO:0000256" key="1">
    <source>
        <dbReference type="ARBA" id="ARBA00010617"/>
    </source>
</evidence>
<dbReference type="CDD" id="cd11030">
    <property type="entry name" value="CYP105-like"/>
    <property type="match status" value="1"/>
</dbReference>
<dbReference type="InterPro" id="IPR001128">
    <property type="entry name" value="Cyt_P450"/>
</dbReference>
<dbReference type="InterPro" id="IPR036396">
    <property type="entry name" value="Cyt_P450_sf"/>
</dbReference>
<keyword evidence="2" id="KW-0560">Oxidoreductase</keyword>
<sequence length="428" mass="47059">MTKIRSGVTAWLARRYLARTQKKGFDLSRMPFLPESTLMPLRRHGLDPVADLSEVRQKSPVSVLPVPLASNVWLVTGYDEVKEVLGKAKAFSSDYTNLVGNAGADAGKNPGGLGFADPPDHTRLRRLLTPEFTMRRLGRLTPRIHEIVEDRLTEMERLGRSGEPVDIVHTFALPIPSLVICELLGVPYEDRADFERLSAARFDLFGGASASFGAISESLAYFQEIVKKERKNPGDGLLGQIVRDHGDTVTDDELAGLADGVLTGGFETTASMLALGALVLLRDPDHFAALKDGDDAADRYVEELLRYLTVVQVAFPRFAREEVEIGGIRIAEGDVVLCSLSGADRDGKLGPDMEQFDPTRKVPSHLAFGYGIHRCVGAELARMELRAAYPALVRRFPNMRLAVPEQELAFRKLSIVYGVESLPVRLHG</sequence>
<gene>
    <name evidence="3" type="ORF">GCM10010361_57940</name>
</gene>
<accession>A0ABP3KR70</accession>